<keyword evidence="2" id="KW-1185">Reference proteome</keyword>
<name>A0A1V9XWM0_9ACAR</name>
<dbReference type="InParanoid" id="A0A1V9XWM0"/>
<gene>
    <name evidence="1" type="ORF">BIW11_06768</name>
</gene>
<accession>A0A1V9XWM0</accession>
<comment type="caution">
    <text evidence="1">The sequence shown here is derived from an EMBL/GenBank/DDBJ whole genome shotgun (WGS) entry which is preliminary data.</text>
</comment>
<reference evidence="1 2" key="1">
    <citation type="journal article" date="2017" name="Gigascience">
        <title>Draft genome of the honey bee ectoparasitic mite, Tropilaelaps mercedesae, is shaped by the parasitic life history.</title>
        <authorList>
            <person name="Dong X."/>
            <person name="Armstrong S.D."/>
            <person name="Xia D."/>
            <person name="Makepeace B.L."/>
            <person name="Darby A.C."/>
            <person name="Kadowaki T."/>
        </authorList>
    </citation>
    <scope>NUCLEOTIDE SEQUENCE [LARGE SCALE GENOMIC DNA]</scope>
    <source>
        <strain evidence="1">Wuxi-XJTLU</strain>
    </source>
</reference>
<sequence>MRNSATLKREGMKSLTVESWNNLGQESLRMDTLRSLAAFDQKTLKTSEQCQTARLALRCIFHHNLRNRVDNGIVLHRPPDPVPDVFGHPMTLRDEQDDPPKCFIIIVGPPVEQKTEQRSYPKVKR</sequence>
<dbReference type="Proteomes" id="UP000192247">
    <property type="component" value="Unassembled WGS sequence"/>
</dbReference>
<evidence type="ECO:0000313" key="1">
    <source>
        <dbReference type="EMBL" id="OQR77896.1"/>
    </source>
</evidence>
<dbReference type="EMBL" id="MNPL01002901">
    <property type="protein sequence ID" value="OQR77896.1"/>
    <property type="molecule type" value="Genomic_DNA"/>
</dbReference>
<organism evidence="1 2">
    <name type="scientific">Tropilaelaps mercedesae</name>
    <dbReference type="NCBI Taxonomy" id="418985"/>
    <lineage>
        <taxon>Eukaryota</taxon>
        <taxon>Metazoa</taxon>
        <taxon>Ecdysozoa</taxon>
        <taxon>Arthropoda</taxon>
        <taxon>Chelicerata</taxon>
        <taxon>Arachnida</taxon>
        <taxon>Acari</taxon>
        <taxon>Parasitiformes</taxon>
        <taxon>Mesostigmata</taxon>
        <taxon>Gamasina</taxon>
        <taxon>Dermanyssoidea</taxon>
        <taxon>Laelapidae</taxon>
        <taxon>Tropilaelaps</taxon>
    </lineage>
</organism>
<protein>
    <submittedName>
        <fullName evidence="1">Uncharacterized protein</fullName>
    </submittedName>
</protein>
<evidence type="ECO:0000313" key="2">
    <source>
        <dbReference type="Proteomes" id="UP000192247"/>
    </source>
</evidence>
<dbReference type="AlphaFoldDB" id="A0A1V9XWM0"/>
<proteinExistence type="predicted"/>